<evidence type="ECO:0000313" key="1">
    <source>
        <dbReference type="Proteomes" id="UP000887565"/>
    </source>
</evidence>
<accession>A0A915HIN2</accession>
<name>A0A915HIN2_ROMCU</name>
<protein>
    <submittedName>
        <fullName evidence="2">Uncharacterized protein</fullName>
    </submittedName>
</protein>
<organism evidence="1 2">
    <name type="scientific">Romanomermis culicivorax</name>
    <name type="common">Nematode worm</name>
    <dbReference type="NCBI Taxonomy" id="13658"/>
    <lineage>
        <taxon>Eukaryota</taxon>
        <taxon>Metazoa</taxon>
        <taxon>Ecdysozoa</taxon>
        <taxon>Nematoda</taxon>
        <taxon>Enoplea</taxon>
        <taxon>Dorylaimia</taxon>
        <taxon>Mermithida</taxon>
        <taxon>Mermithoidea</taxon>
        <taxon>Mermithidae</taxon>
        <taxon>Romanomermis</taxon>
    </lineage>
</organism>
<dbReference type="Proteomes" id="UP000887565">
    <property type="component" value="Unplaced"/>
</dbReference>
<keyword evidence="1" id="KW-1185">Reference proteome</keyword>
<proteinExistence type="predicted"/>
<dbReference type="WBParaSite" id="nRc.2.0.1.t01503-RA">
    <property type="protein sequence ID" value="nRc.2.0.1.t01503-RA"/>
    <property type="gene ID" value="nRc.2.0.1.g01503"/>
</dbReference>
<sequence length="68" mass="7998">MIELRPYLKNEQTNLRSHPKSCLLARVWSLDMAHPLWGTLELGTLKQCVFACFWGPVEHHLQIEVWLL</sequence>
<reference evidence="2" key="1">
    <citation type="submission" date="2022-11" db="UniProtKB">
        <authorList>
            <consortium name="WormBaseParasite"/>
        </authorList>
    </citation>
    <scope>IDENTIFICATION</scope>
</reference>
<evidence type="ECO:0000313" key="2">
    <source>
        <dbReference type="WBParaSite" id="nRc.2.0.1.t01503-RA"/>
    </source>
</evidence>
<dbReference type="AlphaFoldDB" id="A0A915HIN2"/>